<dbReference type="InterPro" id="IPR013249">
    <property type="entry name" value="RNA_pol_sigma70_r4_t2"/>
</dbReference>
<evidence type="ECO:0000313" key="4">
    <source>
        <dbReference type="Proteomes" id="UP000198558"/>
    </source>
</evidence>
<dbReference type="GeneID" id="78289567"/>
<proteinExistence type="predicted"/>
<dbReference type="GO" id="GO:0003677">
    <property type="term" value="F:DNA binding"/>
    <property type="evidence" value="ECO:0007669"/>
    <property type="project" value="InterPro"/>
</dbReference>
<evidence type="ECO:0000259" key="1">
    <source>
        <dbReference type="Pfam" id="PF08281"/>
    </source>
</evidence>
<dbReference type="InterPro" id="IPR036388">
    <property type="entry name" value="WH-like_DNA-bd_sf"/>
</dbReference>
<evidence type="ECO:0000313" key="2">
    <source>
        <dbReference type="EMBL" id="GFI42083.1"/>
    </source>
</evidence>
<dbReference type="EMBL" id="BLMI01000258">
    <property type="protein sequence ID" value="GFI42083.1"/>
    <property type="molecule type" value="Genomic_DNA"/>
</dbReference>
<reference evidence="4" key="2">
    <citation type="submission" date="2016-10" db="EMBL/GenBank/DDBJ databases">
        <authorList>
            <person name="Varghese N."/>
            <person name="Submissions S."/>
        </authorList>
    </citation>
    <scope>NUCLEOTIDE SEQUENCE [LARGE SCALE GENOMIC DNA]</scope>
    <source>
        <strain evidence="4">DSM 1551</strain>
    </source>
</reference>
<evidence type="ECO:0000313" key="5">
    <source>
        <dbReference type="Proteomes" id="UP000490821"/>
    </source>
</evidence>
<dbReference type="GO" id="GO:0016987">
    <property type="term" value="F:sigma factor activity"/>
    <property type="evidence" value="ECO:0007669"/>
    <property type="project" value="InterPro"/>
</dbReference>
<protein>
    <submittedName>
        <fullName evidence="3">RNA polymerase sigma factor, sigma-70 family</fullName>
    </submittedName>
</protein>
<reference evidence="3" key="1">
    <citation type="submission" date="2016-10" db="EMBL/GenBank/DDBJ databases">
        <authorList>
            <person name="de Groot N.N."/>
        </authorList>
    </citation>
    <scope>NUCLEOTIDE SEQUENCE [LARGE SCALE GENOMIC DNA]</scope>
    <source>
        <strain evidence="3">DSM 1551</strain>
    </source>
</reference>
<dbReference type="AlphaFoldDB" id="A0A1I0HTX0"/>
<feature type="domain" description="RNA polymerase sigma factor 70 region 4 type 2" evidence="1">
    <location>
        <begin position="44"/>
        <end position="96"/>
    </location>
</feature>
<reference evidence="2 5" key="3">
    <citation type="journal article" date="2020" name="Microbiome">
        <title>Single-cell genomics of uncultured bacteria reveals dietary fiber responders in the mouse gut microbiota.</title>
        <authorList>
            <person name="Chijiiwa R."/>
            <person name="Hosokawa M."/>
            <person name="Kogawa M."/>
            <person name="Nishikawa Y."/>
            <person name="Ide K."/>
            <person name="Sakanashi C."/>
            <person name="Takahashi K."/>
            <person name="Takeyama H."/>
        </authorList>
    </citation>
    <scope>NUCLEOTIDE SEQUENCE [LARGE SCALE GENOMIC DNA]</scope>
    <source>
        <strain evidence="2">IMSAGC_017</strain>
    </source>
</reference>
<accession>A0A1I0HTX0</accession>
<gene>
    <name evidence="2" type="ORF">IMSAGC017_02129</name>
    <name evidence="3" type="ORF">SAMN04489758_1591</name>
</gene>
<dbReference type="Gene3D" id="1.10.10.10">
    <property type="entry name" value="Winged helix-like DNA-binding domain superfamily/Winged helix DNA-binding domain"/>
    <property type="match status" value="1"/>
</dbReference>
<dbReference type="Proteomes" id="UP000490821">
    <property type="component" value="Unassembled WGS sequence"/>
</dbReference>
<name>A0A1I0HTX0_9FIRM</name>
<organism evidence="3 4">
    <name type="scientific">Thomasclavelia cocleata</name>
    <dbReference type="NCBI Taxonomy" id="69824"/>
    <lineage>
        <taxon>Bacteria</taxon>
        <taxon>Bacillati</taxon>
        <taxon>Bacillota</taxon>
        <taxon>Erysipelotrichia</taxon>
        <taxon>Erysipelotrichales</taxon>
        <taxon>Coprobacillaceae</taxon>
        <taxon>Thomasclavelia</taxon>
    </lineage>
</organism>
<evidence type="ECO:0000313" key="3">
    <source>
        <dbReference type="EMBL" id="SET86628.1"/>
    </source>
</evidence>
<dbReference type="InterPro" id="IPR013324">
    <property type="entry name" value="RNA_pol_sigma_r3/r4-like"/>
</dbReference>
<dbReference type="Pfam" id="PF08281">
    <property type="entry name" value="Sigma70_r4_2"/>
    <property type="match status" value="1"/>
</dbReference>
<dbReference type="Proteomes" id="UP000198558">
    <property type="component" value="Unassembled WGS sequence"/>
</dbReference>
<dbReference type="RefSeq" id="WP_157796040.1">
    <property type="nucleotide sequence ID" value="NZ_BLMI01000258.1"/>
</dbReference>
<dbReference type="SUPFAM" id="SSF88659">
    <property type="entry name" value="Sigma3 and sigma4 domains of RNA polymerase sigma factors"/>
    <property type="match status" value="1"/>
</dbReference>
<sequence>MIRDKNISDRYIEQSEQTDTRLYKKGIYNSINIETIVYKKYIKDEINKAVSELKEIQARRLIMYYIEEKTYEEIAQIEGCTKRAVKFSVDAAKKNLQNKLKNLFLDYTNK</sequence>
<dbReference type="GO" id="GO:0006352">
    <property type="term" value="P:DNA-templated transcription initiation"/>
    <property type="evidence" value="ECO:0007669"/>
    <property type="project" value="InterPro"/>
</dbReference>
<dbReference type="OrthoDB" id="1708086at2"/>
<keyword evidence="4" id="KW-1185">Reference proteome</keyword>
<dbReference type="EMBL" id="FOIN01000059">
    <property type="protein sequence ID" value="SET86628.1"/>
    <property type="molecule type" value="Genomic_DNA"/>
</dbReference>